<evidence type="ECO:0000313" key="1">
    <source>
        <dbReference type="EMBL" id="MBB4097239.1"/>
    </source>
</evidence>
<keyword evidence="2" id="KW-1185">Reference proteome</keyword>
<dbReference type="Proteomes" id="UP000557392">
    <property type="component" value="Unassembled WGS sequence"/>
</dbReference>
<dbReference type="RefSeq" id="WP_281396543.1">
    <property type="nucleotide sequence ID" value="NZ_JACIEH010000001.1"/>
</dbReference>
<dbReference type="AlphaFoldDB" id="A0A7W6NW85"/>
<proteinExistence type="predicted"/>
<sequence>MIAIVVFAVLCALCGGAIVLAEKRDRPVRRAQRLARAAQQN</sequence>
<gene>
    <name evidence="1" type="ORF">GGR46_000772</name>
</gene>
<protein>
    <submittedName>
        <fullName evidence="1">Uncharacterized protein</fullName>
    </submittedName>
</protein>
<accession>A0A7W6NW85</accession>
<comment type="caution">
    <text evidence="1">The sequence shown here is derived from an EMBL/GenBank/DDBJ whole genome shotgun (WGS) entry which is preliminary data.</text>
</comment>
<evidence type="ECO:0000313" key="2">
    <source>
        <dbReference type="Proteomes" id="UP000557392"/>
    </source>
</evidence>
<reference evidence="1 2" key="1">
    <citation type="submission" date="2020-08" db="EMBL/GenBank/DDBJ databases">
        <title>Genomic Encyclopedia of Type Strains, Phase IV (KMG-IV): sequencing the most valuable type-strain genomes for metagenomic binning, comparative biology and taxonomic classification.</title>
        <authorList>
            <person name="Goeker M."/>
        </authorList>
    </citation>
    <scope>NUCLEOTIDE SEQUENCE [LARGE SCALE GENOMIC DNA]</scope>
    <source>
        <strain evidence="1 2">DSM 101806</strain>
    </source>
</reference>
<organism evidence="1 2">
    <name type="scientific">Sphingomonas kyeonggiensis</name>
    <dbReference type="NCBI Taxonomy" id="1268553"/>
    <lineage>
        <taxon>Bacteria</taxon>
        <taxon>Pseudomonadati</taxon>
        <taxon>Pseudomonadota</taxon>
        <taxon>Alphaproteobacteria</taxon>
        <taxon>Sphingomonadales</taxon>
        <taxon>Sphingomonadaceae</taxon>
        <taxon>Sphingomonas</taxon>
    </lineage>
</organism>
<name>A0A7W6NW85_9SPHN</name>
<dbReference type="EMBL" id="JACIEH010000001">
    <property type="protein sequence ID" value="MBB4097239.1"/>
    <property type="molecule type" value="Genomic_DNA"/>
</dbReference>